<dbReference type="CDD" id="cd01949">
    <property type="entry name" value="GGDEF"/>
    <property type="match status" value="1"/>
</dbReference>
<dbReference type="SMART" id="SM00267">
    <property type="entry name" value="GGDEF"/>
    <property type="match status" value="1"/>
</dbReference>
<reference evidence="3" key="2">
    <citation type="journal article" date="2021" name="Microbiome">
        <title>Successional dynamics and alternative stable states in a saline activated sludge microbial community over 9 years.</title>
        <authorList>
            <person name="Wang Y."/>
            <person name="Ye J."/>
            <person name="Ju F."/>
            <person name="Liu L."/>
            <person name="Boyd J.A."/>
            <person name="Deng Y."/>
            <person name="Parks D.H."/>
            <person name="Jiang X."/>
            <person name="Yin X."/>
            <person name="Woodcroft B.J."/>
            <person name="Tyson G.W."/>
            <person name="Hugenholtz P."/>
            <person name="Polz M.F."/>
            <person name="Zhang T."/>
        </authorList>
    </citation>
    <scope>NUCLEOTIDE SEQUENCE</scope>
    <source>
        <strain evidence="3">HKST-UBA02</strain>
    </source>
</reference>
<dbReference type="Gene3D" id="3.30.70.270">
    <property type="match status" value="1"/>
</dbReference>
<dbReference type="PANTHER" id="PTHR45138">
    <property type="entry name" value="REGULATORY COMPONENTS OF SENSORY TRANSDUCTION SYSTEM"/>
    <property type="match status" value="1"/>
</dbReference>
<dbReference type="FunFam" id="3.30.70.270:FF:000001">
    <property type="entry name" value="Diguanylate cyclase domain protein"/>
    <property type="match status" value="1"/>
</dbReference>
<dbReference type="SUPFAM" id="SSF55073">
    <property type="entry name" value="Nucleotide cyclase"/>
    <property type="match status" value="1"/>
</dbReference>
<dbReference type="InterPro" id="IPR043128">
    <property type="entry name" value="Rev_trsase/Diguanyl_cyclase"/>
</dbReference>
<evidence type="ECO:0000259" key="2">
    <source>
        <dbReference type="PROSITE" id="PS50887"/>
    </source>
</evidence>
<dbReference type="InterPro" id="IPR029787">
    <property type="entry name" value="Nucleotide_cyclase"/>
</dbReference>
<proteinExistence type="predicted"/>
<dbReference type="Proteomes" id="UP000739538">
    <property type="component" value="Unassembled WGS sequence"/>
</dbReference>
<feature type="region of interest" description="Disordered" evidence="1">
    <location>
        <begin position="327"/>
        <end position="354"/>
    </location>
</feature>
<dbReference type="InterPro" id="IPR000160">
    <property type="entry name" value="GGDEF_dom"/>
</dbReference>
<name>A0A956NCI7_UNCEI</name>
<dbReference type="InterPro" id="IPR050469">
    <property type="entry name" value="Diguanylate_Cyclase"/>
</dbReference>
<dbReference type="NCBIfam" id="TIGR00254">
    <property type="entry name" value="GGDEF"/>
    <property type="match status" value="1"/>
</dbReference>
<gene>
    <name evidence="3" type="ORF">KDA27_04810</name>
</gene>
<dbReference type="PROSITE" id="PS50887">
    <property type="entry name" value="GGDEF"/>
    <property type="match status" value="1"/>
</dbReference>
<organism evidence="3 4">
    <name type="scientific">Eiseniibacteriota bacterium</name>
    <dbReference type="NCBI Taxonomy" id="2212470"/>
    <lineage>
        <taxon>Bacteria</taxon>
        <taxon>Candidatus Eiseniibacteriota</taxon>
    </lineage>
</organism>
<reference evidence="3" key="1">
    <citation type="submission" date="2020-04" db="EMBL/GenBank/DDBJ databases">
        <authorList>
            <person name="Zhang T."/>
        </authorList>
    </citation>
    <scope>NUCLEOTIDE SEQUENCE</scope>
    <source>
        <strain evidence="3">HKST-UBA02</strain>
    </source>
</reference>
<accession>A0A956NCI7</accession>
<dbReference type="Pfam" id="PF00990">
    <property type="entry name" value="GGDEF"/>
    <property type="match status" value="1"/>
</dbReference>
<dbReference type="PANTHER" id="PTHR45138:SF9">
    <property type="entry name" value="DIGUANYLATE CYCLASE DGCM-RELATED"/>
    <property type="match status" value="1"/>
</dbReference>
<dbReference type="GO" id="GO:0052621">
    <property type="term" value="F:diguanylate cyclase activity"/>
    <property type="evidence" value="ECO:0007669"/>
    <property type="project" value="TreeGrafter"/>
</dbReference>
<dbReference type="AlphaFoldDB" id="A0A956NCI7"/>
<evidence type="ECO:0000313" key="4">
    <source>
        <dbReference type="Proteomes" id="UP000739538"/>
    </source>
</evidence>
<feature type="domain" description="GGDEF" evidence="2">
    <location>
        <begin position="197"/>
        <end position="328"/>
    </location>
</feature>
<feature type="compositionally biased region" description="Basic and acidic residues" evidence="1">
    <location>
        <begin position="337"/>
        <end position="354"/>
    </location>
</feature>
<dbReference type="EMBL" id="JAGQHS010000015">
    <property type="protein sequence ID" value="MCA9755100.1"/>
    <property type="molecule type" value="Genomic_DNA"/>
</dbReference>
<evidence type="ECO:0000313" key="3">
    <source>
        <dbReference type="EMBL" id="MCA9755100.1"/>
    </source>
</evidence>
<sequence>MDALRLSQDLLECIDLGPSAAREVWLHRTLERLRLAVGASFVSLVEDRDGQVTRWFVDRDGLKTEARELREGLAVRLSREPKQFLCGLAEAGSGFAQGIDGPSGFSVGTFALRSVPLESRSVWVVAGISRPDESWCDRSLALLEIGTRALRTALHIESEMERLEDLAMTDGLTLIPNYRYLRQVLEAEMERARRYGEVFSVVMVDVDNLKQYNAAHGHLAGSEVLQRIAAVLRREIRGSDTVAKYGGDEFLLVLPRTVASGALALSERIRRRLNETLVGRGGEALSCSFGVASFPKDGFDYEGLIASADRVLYEAKLDGRNRVVWTGESGTGGVKSGPERERVREISTMPGDRR</sequence>
<protein>
    <submittedName>
        <fullName evidence="3">GGDEF domain-containing protein</fullName>
    </submittedName>
</protein>
<comment type="caution">
    <text evidence="3">The sequence shown here is derived from an EMBL/GenBank/DDBJ whole genome shotgun (WGS) entry which is preliminary data.</text>
</comment>
<evidence type="ECO:0000256" key="1">
    <source>
        <dbReference type="SAM" id="MobiDB-lite"/>
    </source>
</evidence>